<accession>A0A9N9I699</accession>
<feature type="transmembrane region" description="Helical" evidence="1">
    <location>
        <begin position="101"/>
        <end position="125"/>
    </location>
</feature>
<evidence type="ECO:0000313" key="2">
    <source>
        <dbReference type="EMBL" id="CAG8722406.1"/>
    </source>
</evidence>
<name>A0A9N9I699_9GLOM</name>
<feature type="transmembrane region" description="Helical" evidence="1">
    <location>
        <begin position="6"/>
        <end position="24"/>
    </location>
</feature>
<dbReference type="Proteomes" id="UP000789405">
    <property type="component" value="Unassembled WGS sequence"/>
</dbReference>
<keyword evidence="1" id="KW-0812">Transmembrane</keyword>
<reference evidence="2" key="1">
    <citation type="submission" date="2021-06" db="EMBL/GenBank/DDBJ databases">
        <authorList>
            <person name="Kallberg Y."/>
            <person name="Tangrot J."/>
            <person name="Rosling A."/>
        </authorList>
    </citation>
    <scope>NUCLEOTIDE SEQUENCE</scope>
    <source>
        <strain evidence="2">MA453B</strain>
    </source>
</reference>
<evidence type="ECO:0000313" key="3">
    <source>
        <dbReference type="Proteomes" id="UP000789405"/>
    </source>
</evidence>
<keyword evidence="3" id="KW-1185">Reference proteome</keyword>
<dbReference type="OrthoDB" id="10476515at2759"/>
<comment type="caution">
    <text evidence="2">The sequence shown here is derived from an EMBL/GenBank/DDBJ whole genome shotgun (WGS) entry which is preliminary data.</text>
</comment>
<keyword evidence="1" id="KW-0472">Membrane</keyword>
<sequence length="147" mass="17119">MLIHSLIIYTLNIISTILVSGKFIPQQRYLQTSVLDDDKFRWITFKERVQPAQFNNQIYIFDTLNYEWVTNTSRTSNNITNATSNQDQSNEKTNMPSNLRISVVGIVCIVIGLLIIFTIVGVLIYRKYKNYIMEEKMTESFHELLAT</sequence>
<dbReference type="AlphaFoldDB" id="A0A9N9I699"/>
<gene>
    <name evidence="2" type="ORF">DERYTH_LOCUS14428</name>
</gene>
<organism evidence="2 3">
    <name type="scientific">Dentiscutata erythropus</name>
    <dbReference type="NCBI Taxonomy" id="1348616"/>
    <lineage>
        <taxon>Eukaryota</taxon>
        <taxon>Fungi</taxon>
        <taxon>Fungi incertae sedis</taxon>
        <taxon>Mucoromycota</taxon>
        <taxon>Glomeromycotina</taxon>
        <taxon>Glomeromycetes</taxon>
        <taxon>Diversisporales</taxon>
        <taxon>Gigasporaceae</taxon>
        <taxon>Dentiscutata</taxon>
    </lineage>
</organism>
<proteinExistence type="predicted"/>
<protein>
    <submittedName>
        <fullName evidence="2">5603_t:CDS:1</fullName>
    </submittedName>
</protein>
<evidence type="ECO:0000256" key="1">
    <source>
        <dbReference type="SAM" id="Phobius"/>
    </source>
</evidence>
<dbReference type="EMBL" id="CAJVPY010010860">
    <property type="protein sequence ID" value="CAG8722406.1"/>
    <property type="molecule type" value="Genomic_DNA"/>
</dbReference>
<keyword evidence="1" id="KW-1133">Transmembrane helix</keyword>